<evidence type="ECO:0000313" key="4">
    <source>
        <dbReference type="EMBL" id="SDS10929.1"/>
    </source>
</evidence>
<keyword evidence="2" id="KW-0472">Membrane</keyword>
<keyword evidence="2" id="KW-1133">Transmembrane helix</keyword>
<feature type="transmembrane region" description="Helical" evidence="2">
    <location>
        <begin position="12"/>
        <end position="34"/>
    </location>
</feature>
<reference evidence="4 5" key="1">
    <citation type="submission" date="2016-10" db="EMBL/GenBank/DDBJ databases">
        <authorList>
            <person name="Varghese N."/>
            <person name="Submissions S."/>
        </authorList>
    </citation>
    <scope>NUCLEOTIDE SEQUENCE [LARGE SCALE GENOMIC DNA]</scope>
    <source>
        <strain evidence="4 5">Mar_2010_102</strain>
    </source>
</reference>
<dbReference type="STRING" id="1250231.SAMN04488552_2126"/>
<evidence type="ECO:0000313" key="5">
    <source>
        <dbReference type="Proteomes" id="UP000198858"/>
    </source>
</evidence>
<protein>
    <submittedName>
        <fullName evidence="4">PASTA domain-containing protein</fullName>
    </submittedName>
</protein>
<feature type="domain" description="PASTA" evidence="3">
    <location>
        <begin position="40"/>
        <end position="108"/>
    </location>
</feature>
<dbReference type="Pfam" id="PF03793">
    <property type="entry name" value="PASTA"/>
    <property type="match status" value="1"/>
</dbReference>
<gene>
    <name evidence="4" type="ORF">SAMN04488552_2126</name>
</gene>
<dbReference type="SMART" id="SM00740">
    <property type="entry name" value="PASTA"/>
    <property type="match status" value="2"/>
</dbReference>
<keyword evidence="2" id="KW-0812">Transmembrane</keyword>
<evidence type="ECO:0000259" key="3">
    <source>
        <dbReference type="PROSITE" id="PS51178"/>
    </source>
</evidence>
<dbReference type="CDD" id="cd06577">
    <property type="entry name" value="PASTA_pknB"/>
    <property type="match status" value="1"/>
</dbReference>
<dbReference type="EMBL" id="LT629745">
    <property type="protein sequence ID" value="SDS10929.1"/>
    <property type="molecule type" value="Genomic_DNA"/>
</dbReference>
<evidence type="ECO:0000256" key="2">
    <source>
        <dbReference type="SAM" id="Phobius"/>
    </source>
</evidence>
<feature type="region of interest" description="Disordered" evidence="1">
    <location>
        <begin position="181"/>
        <end position="207"/>
    </location>
</feature>
<evidence type="ECO:0000256" key="1">
    <source>
        <dbReference type="SAM" id="MobiDB-lite"/>
    </source>
</evidence>
<dbReference type="PROSITE" id="PS51178">
    <property type="entry name" value="PASTA"/>
    <property type="match status" value="1"/>
</dbReference>
<dbReference type="SUPFAM" id="SSF54184">
    <property type="entry name" value="Penicillin-binding protein 2x (pbp-2x), c-terminal domain"/>
    <property type="match status" value="1"/>
</dbReference>
<dbReference type="RefSeq" id="WP_089662487.1">
    <property type="nucleotide sequence ID" value="NZ_LT629745.1"/>
</dbReference>
<proteinExistence type="predicted"/>
<feature type="compositionally biased region" description="Acidic residues" evidence="1">
    <location>
        <begin position="191"/>
        <end position="207"/>
    </location>
</feature>
<accession>A0A1H1PJP9</accession>
<dbReference type="InterPro" id="IPR005543">
    <property type="entry name" value="PASTA_dom"/>
</dbReference>
<sequence>MGLFRFIFSKTFLIQLVLAGIVIVVLAFLTMQWLDYSTNQDQRIEVPDLAKMNLDNVEDRLNEMDLDFEILDSANFNPDFPRYSVIDQVPAPGKFVKEDRKIYLTLNPSGYRKIEVPNNLIRKTRRQVEPTLRSLGFEIGEISYKPDIAEDAVLELRHKGKLVEPGEKLMKTSKIDLVLGDGSGRYRNTEEDSLDVEDGNESEVDEF</sequence>
<dbReference type="Gene3D" id="3.30.10.20">
    <property type="match status" value="2"/>
</dbReference>
<dbReference type="Proteomes" id="UP000198858">
    <property type="component" value="Chromosome I"/>
</dbReference>
<dbReference type="AlphaFoldDB" id="A0A1H1PJP9"/>
<keyword evidence="5" id="KW-1185">Reference proteome</keyword>
<organism evidence="4 5">
    <name type="scientific">Christiangramia echinicola</name>
    <dbReference type="NCBI Taxonomy" id="279359"/>
    <lineage>
        <taxon>Bacteria</taxon>
        <taxon>Pseudomonadati</taxon>
        <taxon>Bacteroidota</taxon>
        <taxon>Flavobacteriia</taxon>
        <taxon>Flavobacteriales</taxon>
        <taxon>Flavobacteriaceae</taxon>
        <taxon>Christiangramia</taxon>
    </lineage>
</organism>
<name>A0A1H1PJP9_9FLAO</name>